<dbReference type="Proteomes" id="UP001595596">
    <property type="component" value="Unassembled WGS sequence"/>
</dbReference>
<dbReference type="InterPro" id="IPR011990">
    <property type="entry name" value="TPR-like_helical_dom_sf"/>
</dbReference>
<gene>
    <name evidence="2" type="ORF">ACFOMP_12320</name>
</gene>
<feature type="signal peptide" evidence="1">
    <location>
        <begin position="1"/>
        <end position="28"/>
    </location>
</feature>
<feature type="chain" id="PRO_5046752132" description="Ca-activated chloride channel family protein" evidence="1">
    <location>
        <begin position="29"/>
        <end position="203"/>
    </location>
</feature>
<dbReference type="RefSeq" id="WP_379030967.1">
    <property type="nucleotide sequence ID" value="NZ_JBHRXE010000035.1"/>
</dbReference>
<organism evidence="2 3">
    <name type="scientific">Paracoccus simplex</name>
    <dbReference type="NCBI Taxonomy" id="2086346"/>
    <lineage>
        <taxon>Bacteria</taxon>
        <taxon>Pseudomonadati</taxon>
        <taxon>Pseudomonadota</taxon>
        <taxon>Alphaproteobacteria</taxon>
        <taxon>Rhodobacterales</taxon>
        <taxon>Paracoccaceae</taxon>
        <taxon>Paracoccus</taxon>
    </lineage>
</organism>
<keyword evidence="3" id="KW-1185">Reference proteome</keyword>
<dbReference type="SUPFAM" id="SSF48452">
    <property type="entry name" value="TPR-like"/>
    <property type="match status" value="1"/>
</dbReference>
<evidence type="ECO:0000313" key="2">
    <source>
        <dbReference type="EMBL" id="MFC3570239.1"/>
    </source>
</evidence>
<protein>
    <recommendedName>
        <fullName evidence="4">Ca-activated chloride channel family protein</fullName>
    </recommendedName>
</protein>
<accession>A0ABV7RZG9</accession>
<evidence type="ECO:0000313" key="3">
    <source>
        <dbReference type="Proteomes" id="UP001595596"/>
    </source>
</evidence>
<reference evidence="3" key="1">
    <citation type="journal article" date="2019" name="Int. J. Syst. Evol. Microbiol.">
        <title>The Global Catalogue of Microorganisms (GCM) 10K type strain sequencing project: providing services to taxonomists for standard genome sequencing and annotation.</title>
        <authorList>
            <consortium name="The Broad Institute Genomics Platform"/>
            <consortium name="The Broad Institute Genome Sequencing Center for Infectious Disease"/>
            <person name="Wu L."/>
            <person name="Ma J."/>
        </authorList>
    </citation>
    <scope>NUCLEOTIDE SEQUENCE [LARGE SCALE GENOMIC DNA]</scope>
    <source>
        <strain evidence="3">VKM B-3226</strain>
    </source>
</reference>
<name>A0ABV7RZG9_9RHOB</name>
<evidence type="ECO:0008006" key="4">
    <source>
        <dbReference type="Google" id="ProtNLM"/>
    </source>
</evidence>
<keyword evidence="1" id="KW-0732">Signal</keyword>
<comment type="caution">
    <text evidence="2">The sequence shown here is derived from an EMBL/GenBank/DDBJ whole genome shotgun (WGS) entry which is preliminary data.</text>
</comment>
<sequence length="203" mass="21165">MKPWLILTLALGCLALAGPQALGRLALAACLPRLAAPLLSDPAERGVALYRAGDFAAADAAFADAGRTQTYNRGLSLAATGDYLLSQAYFDAVLFSNPADAEARRNRDLVAAMVPPETGDSIAPGRIAGAGGLGPGEETAATTAGTLAIHWKRDVDARGIAASDAWLATIPDDPGEFLKLRLKAEYDRRAALGLIRPAEGEPW</sequence>
<proteinExistence type="predicted"/>
<dbReference type="EMBL" id="JBHRXE010000035">
    <property type="protein sequence ID" value="MFC3570239.1"/>
    <property type="molecule type" value="Genomic_DNA"/>
</dbReference>
<evidence type="ECO:0000256" key="1">
    <source>
        <dbReference type="SAM" id="SignalP"/>
    </source>
</evidence>